<protein>
    <submittedName>
        <fullName evidence="1">Uncharacterized protein</fullName>
    </submittedName>
</protein>
<sequence>MRLPLTPITFVTIVTAQLRYVFGLTWGLHDKMGKYAVLKANEGVNIKYTFNVTCHKYDQVVSVNGNFVSTMSFEFGLAKNSYTEVECQDSCRGAVNAHKNVSTAIVLASPDQNFATTHLSNNIAAESFRSHDGGETWKISLSQVDRSVF</sequence>
<gene>
    <name evidence="1" type="ORF">EJ08DRAFT_702719</name>
</gene>
<name>A0A9P4NFP6_9PEZI</name>
<proteinExistence type="predicted"/>
<dbReference type="AlphaFoldDB" id="A0A9P4NFP6"/>
<accession>A0A9P4NFP6</accession>
<keyword evidence="2" id="KW-1185">Reference proteome</keyword>
<dbReference type="OrthoDB" id="5086500at2759"/>
<reference evidence="1" key="1">
    <citation type="journal article" date="2020" name="Stud. Mycol.">
        <title>101 Dothideomycetes genomes: a test case for predicting lifestyles and emergence of pathogens.</title>
        <authorList>
            <person name="Haridas S."/>
            <person name="Albert R."/>
            <person name="Binder M."/>
            <person name="Bloem J."/>
            <person name="Labutti K."/>
            <person name="Salamov A."/>
            <person name="Andreopoulos B."/>
            <person name="Baker S."/>
            <person name="Barry K."/>
            <person name="Bills G."/>
            <person name="Bluhm B."/>
            <person name="Cannon C."/>
            <person name="Castanera R."/>
            <person name="Culley D."/>
            <person name="Daum C."/>
            <person name="Ezra D."/>
            <person name="Gonzalez J."/>
            <person name="Henrissat B."/>
            <person name="Kuo A."/>
            <person name="Liang C."/>
            <person name="Lipzen A."/>
            <person name="Lutzoni F."/>
            <person name="Magnuson J."/>
            <person name="Mondo S."/>
            <person name="Nolan M."/>
            <person name="Ohm R."/>
            <person name="Pangilinan J."/>
            <person name="Park H.-J."/>
            <person name="Ramirez L."/>
            <person name="Alfaro M."/>
            <person name="Sun H."/>
            <person name="Tritt A."/>
            <person name="Yoshinaga Y."/>
            <person name="Zwiers L.-H."/>
            <person name="Turgeon B."/>
            <person name="Goodwin S."/>
            <person name="Spatafora J."/>
            <person name="Crous P."/>
            <person name="Grigoriev I."/>
        </authorList>
    </citation>
    <scope>NUCLEOTIDE SEQUENCE</scope>
    <source>
        <strain evidence="1">CBS 130266</strain>
    </source>
</reference>
<evidence type="ECO:0000313" key="2">
    <source>
        <dbReference type="Proteomes" id="UP000800235"/>
    </source>
</evidence>
<dbReference type="EMBL" id="MU007116">
    <property type="protein sequence ID" value="KAF2419756.1"/>
    <property type="molecule type" value="Genomic_DNA"/>
</dbReference>
<dbReference type="Proteomes" id="UP000800235">
    <property type="component" value="Unassembled WGS sequence"/>
</dbReference>
<comment type="caution">
    <text evidence="1">The sequence shown here is derived from an EMBL/GenBank/DDBJ whole genome shotgun (WGS) entry which is preliminary data.</text>
</comment>
<evidence type="ECO:0000313" key="1">
    <source>
        <dbReference type="EMBL" id="KAF2419756.1"/>
    </source>
</evidence>
<organism evidence="1 2">
    <name type="scientific">Tothia fuscella</name>
    <dbReference type="NCBI Taxonomy" id="1048955"/>
    <lineage>
        <taxon>Eukaryota</taxon>
        <taxon>Fungi</taxon>
        <taxon>Dikarya</taxon>
        <taxon>Ascomycota</taxon>
        <taxon>Pezizomycotina</taxon>
        <taxon>Dothideomycetes</taxon>
        <taxon>Pleosporomycetidae</taxon>
        <taxon>Venturiales</taxon>
        <taxon>Cylindrosympodiaceae</taxon>
        <taxon>Tothia</taxon>
    </lineage>
</organism>